<evidence type="ECO:0000313" key="9">
    <source>
        <dbReference type="EMBL" id="MCJ2377333.1"/>
    </source>
</evidence>
<keyword evidence="5 7" id="KW-0975">Bacterial flagellum</keyword>
<feature type="transmembrane region" description="Helical" evidence="7">
    <location>
        <begin position="47"/>
        <end position="67"/>
    </location>
</feature>
<evidence type="ECO:0000256" key="5">
    <source>
        <dbReference type="ARBA" id="ARBA00023143"/>
    </source>
</evidence>
<name>A0A9X1WDU2_9VIBR</name>
<organism evidence="9 10">
    <name type="scientific">Vibrio gelatinilyticus</name>
    <dbReference type="NCBI Taxonomy" id="2893468"/>
    <lineage>
        <taxon>Bacteria</taxon>
        <taxon>Pseudomonadati</taxon>
        <taxon>Pseudomonadota</taxon>
        <taxon>Gammaproteobacteria</taxon>
        <taxon>Vibrionales</taxon>
        <taxon>Vibrionaceae</taxon>
        <taxon>Vibrio</taxon>
    </lineage>
</organism>
<keyword evidence="3 7" id="KW-1133">Transmembrane helix</keyword>
<comment type="similarity">
    <text evidence="6 7">Belongs to the FliO/MopB family.</text>
</comment>
<proteinExistence type="inferred from homology"/>
<gene>
    <name evidence="9" type="primary">fliO</name>
    <name evidence="9" type="ORF">LNL84_10880</name>
</gene>
<keyword evidence="2 7" id="KW-0812">Transmembrane</keyword>
<dbReference type="Pfam" id="PF04347">
    <property type="entry name" value="FliO"/>
    <property type="match status" value="1"/>
</dbReference>
<evidence type="ECO:0000256" key="7">
    <source>
        <dbReference type="RuleBase" id="RU362064"/>
    </source>
</evidence>
<dbReference type="PANTHER" id="PTHR38766:SF1">
    <property type="entry name" value="FLAGELLAR PROTEIN FLIO"/>
    <property type="match status" value="1"/>
</dbReference>
<feature type="chain" id="PRO_5040835671" description="Flagellar protein" evidence="8">
    <location>
        <begin position="24"/>
        <end position="148"/>
    </location>
</feature>
<evidence type="ECO:0000313" key="10">
    <source>
        <dbReference type="Proteomes" id="UP001139488"/>
    </source>
</evidence>
<keyword evidence="8" id="KW-0732">Signal</keyword>
<dbReference type="GO" id="GO:0009425">
    <property type="term" value="C:bacterial-type flagellum basal body"/>
    <property type="evidence" value="ECO:0007669"/>
    <property type="project" value="UniProtKB-SubCell"/>
</dbReference>
<reference evidence="9" key="1">
    <citation type="submission" date="2021-11" db="EMBL/GenBank/DDBJ databases">
        <title>Vibrio ZSDE26 sp. nov. and Vibrio ZSDZ34 sp. nov., isolated from coastal seawater in Qingdao.</title>
        <authorList>
            <person name="Zhang P."/>
        </authorList>
    </citation>
    <scope>NUCLEOTIDE SEQUENCE</scope>
    <source>
        <strain evidence="9">ZSDZ34</strain>
    </source>
</reference>
<dbReference type="Proteomes" id="UP001139488">
    <property type="component" value="Unassembled WGS sequence"/>
</dbReference>
<dbReference type="GO" id="GO:0044781">
    <property type="term" value="P:bacterial-type flagellum organization"/>
    <property type="evidence" value="ECO:0007669"/>
    <property type="project" value="UniProtKB-UniRule"/>
</dbReference>
<dbReference type="AlphaFoldDB" id="A0A9X1WDU2"/>
<comment type="caution">
    <text evidence="9">The sequence shown here is derived from an EMBL/GenBank/DDBJ whole genome shotgun (WGS) entry which is preliminary data.</text>
</comment>
<dbReference type="InterPro" id="IPR022781">
    <property type="entry name" value="Flagellar_biosynth_FliO"/>
</dbReference>
<sequence>MLKQVMRSGLGVVASCLSGFVMAQSEDVVSSTESPIVGSGATQLDLAATTGSLVLVIAIILGLAWLLKRMRVPNLVQQQGLKIVRQLPVGTKERIAIVEAGNEQFLVGITPQSIQLISKLDQPLQETEAAKPAFANHLAQLLSKNANK</sequence>
<comment type="subcellular location">
    <subcellularLocation>
        <location evidence="7">Cell membrane</location>
    </subcellularLocation>
    <subcellularLocation>
        <location evidence="7">Bacterial flagellum basal body</location>
    </subcellularLocation>
</comment>
<evidence type="ECO:0000256" key="1">
    <source>
        <dbReference type="ARBA" id="ARBA00022475"/>
    </source>
</evidence>
<keyword evidence="9" id="KW-0282">Flagellum</keyword>
<keyword evidence="9" id="KW-0969">Cilium</keyword>
<evidence type="ECO:0000256" key="2">
    <source>
        <dbReference type="ARBA" id="ARBA00022692"/>
    </source>
</evidence>
<dbReference type="NCBIfam" id="TIGR03500">
    <property type="entry name" value="FliO_TIGR"/>
    <property type="match status" value="1"/>
</dbReference>
<protein>
    <recommendedName>
        <fullName evidence="7">Flagellar protein</fullName>
    </recommendedName>
</protein>
<dbReference type="GO" id="GO:0005886">
    <property type="term" value="C:plasma membrane"/>
    <property type="evidence" value="ECO:0007669"/>
    <property type="project" value="UniProtKB-SubCell"/>
</dbReference>
<keyword evidence="10" id="KW-1185">Reference proteome</keyword>
<dbReference type="PANTHER" id="PTHR38766">
    <property type="entry name" value="FLAGELLAR PROTEIN FLIO"/>
    <property type="match status" value="1"/>
</dbReference>
<keyword evidence="9" id="KW-0966">Cell projection</keyword>
<evidence type="ECO:0000256" key="4">
    <source>
        <dbReference type="ARBA" id="ARBA00023136"/>
    </source>
</evidence>
<dbReference type="InterPro" id="IPR052205">
    <property type="entry name" value="FliO/MopB"/>
</dbReference>
<evidence type="ECO:0000256" key="8">
    <source>
        <dbReference type="SAM" id="SignalP"/>
    </source>
</evidence>
<dbReference type="EMBL" id="JAJNNZ010000007">
    <property type="protein sequence ID" value="MCJ2377333.1"/>
    <property type="molecule type" value="Genomic_DNA"/>
</dbReference>
<evidence type="ECO:0000256" key="3">
    <source>
        <dbReference type="ARBA" id="ARBA00022989"/>
    </source>
</evidence>
<keyword evidence="4 7" id="KW-0472">Membrane</keyword>
<feature type="signal peptide" evidence="8">
    <location>
        <begin position="1"/>
        <end position="23"/>
    </location>
</feature>
<accession>A0A9X1WDU2</accession>
<keyword evidence="1 7" id="KW-1003">Cell membrane</keyword>
<evidence type="ECO:0000256" key="6">
    <source>
        <dbReference type="ARBA" id="ARBA00037937"/>
    </source>
</evidence>